<protein>
    <submittedName>
        <fullName evidence="2">Uncharacterized protein DUF3870</fullName>
    </submittedName>
</protein>
<dbReference type="InterPro" id="IPR024617">
    <property type="entry name" value="DUF3870"/>
</dbReference>
<reference evidence="2 3" key="1">
    <citation type="submission" date="2019-07" db="EMBL/GenBank/DDBJ databases">
        <title>Genomic Encyclopedia of Type Strains, Phase I: the one thousand microbial genomes (KMG-I) project.</title>
        <authorList>
            <person name="Kyrpides N."/>
        </authorList>
    </citation>
    <scope>NUCLEOTIDE SEQUENCE [LARGE SCALE GENOMIC DNA]</scope>
    <source>
        <strain evidence="2 3">DSM 16647</strain>
    </source>
</reference>
<evidence type="ECO:0000313" key="2">
    <source>
        <dbReference type="EMBL" id="TYP53283.1"/>
    </source>
</evidence>
<evidence type="ECO:0000259" key="1">
    <source>
        <dbReference type="Pfam" id="PF12986"/>
    </source>
</evidence>
<sequence length="112" mass="12650">MGVVPEHEIIVTGYARLPDETTAQKLYTVVGVTLLIDAGTSIIKDADITLATTVAKDFFRRVVVGGNMEKFESILRVFENQYWGTAKKSIITALKICYLKYKEYLKSENRKN</sequence>
<dbReference type="OrthoDB" id="88363at2"/>
<comment type="caution">
    <text evidence="2">The sequence shown here is derived from an EMBL/GenBank/DDBJ whole genome shotgun (WGS) entry which is preliminary data.</text>
</comment>
<proteinExistence type="predicted"/>
<dbReference type="Proteomes" id="UP000322294">
    <property type="component" value="Unassembled WGS sequence"/>
</dbReference>
<evidence type="ECO:0000313" key="3">
    <source>
        <dbReference type="Proteomes" id="UP000322294"/>
    </source>
</evidence>
<feature type="domain" description="DUF3870" evidence="1">
    <location>
        <begin position="10"/>
        <end position="102"/>
    </location>
</feature>
<dbReference type="EMBL" id="VNHO01000016">
    <property type="protein sequence ID" value="TYP53283.1"/>
    <property type="molecule type" value="Genomic_DNA"/>
</dbReference>
<keyword evidence="3" id="KW-1185">Reference proteome</keyword>
<organism evidence="2 3">
    <name type="scientific">Thermosediminibacter litoriperuensis</name>
    <dbReference type="NCBI Taxonomy" id="291989"/>
    <lineage>
        <taxon>Bacteria</taxon>
        <taxon>Bacillati</taxon>
        <taxon>Bacillota</taxon>
        <taxon>Clostridia</taxon>
        <taxon>Thermosediminibacterales</taxon>
        <taxon>Thermosediminibacteraceae</taxon>
        <taxon>Thermosediminibacter</taxon>
    </lineage>
</organism>
<dbReference type="Pfam" id="PF12986">
    <property type="entry name" value="DUF3870"/>
    <property type="match status" value="1"/>
</dbReference>
<name>A0A5S5ANP5_9FIRM</name>
<gene>
    <name evidence="2" type="ORF">LZ11_01635</name>
</gene>
<dbReference type="AlphaFoldDB" id="A0A5S5ANP5"/>
<accession>A0A5S5ANP5</accession>
<dbReference type="RefSeq" id="WP_148867377.1">
    <property type="nucleotide sequence ID" value="NZ_VNHO01000016.1"/>
</dbReference>